<proteinExistence type="predicted"/>
<comment type="caution">
    <text evidence="2">The sequence shown here is derived from an EMBL/GenBank/DDBJ whole genome shotgun (WGS) entry which is preliminary data.</text>
</comment>
<dbReference type="Proteomes" id="UP001642464">
    <property type="component" value="Unassembled WGS sequence"/>
</dbReference>
<evidence type="ECO:0000313" key="3">
    <source>
        <dbReference type="Proteomes" id="UP001642464"/>
    </source>
</evidence>
<reference evidence="2 3" key="1">
    <citation type="submission" date="2024-02" db="EMBL/GenBank/DDBJ databases">
        <authorList>
            <person name="Chen Y."/>
            <person name="Shah S."/>
            <person name="Dougan E. K."/>
            <person name="Thang M."/>
            <person name="Chan C."/>
        </authorList>
    </citation>
    <scope>NUCLEOTIDE SEQUENCE [LARGE SCALE GENOMIC DNA]</scope>
</reference>
<dbReference type="EMBL" id="CAXAMM010022223">
    <property type="protein sequence ID" value="CAK9051507.1"/>
    <property type="molecule type" value="Genomic_DNA"/>
</dbReference>
<accession>A0ABP0MJ44</accession>
<sequence length="462" mass="50613">MALAGCCPPAATACCCLKTYDRDAAVQQILALTTDPDGPSLLGRLCWCQCQPIPRPTTGIEEVDEISNLAGVTLQYGNHVTAGSLESLRWATYDAATRTATATGFGGWYQPWYTGSWSEPAGDPIWCFLLWLARVGNATYEFQFSEDFQQAEIIPKGNLGVFCCCCCPCIPGWAPIPSCITRNYMVQADSSVKGDHWERFQGNCGRTPSLYYEIYTVYTIDGRPANISTGDDDDLMISHDDACDGVALGPKPLPVKAPAAGTEYQRIGDTKSLAGDAPAWQFTGKPWTQAETLRSREVRHGCGITPRVYPAPVGSINEEFATSREDMQFATMAIAAQAGQPLRKRELDDTDRLRKQPVYWHQHDHDLSASGRKEIRRFPVAGCSTARLGHTKKPSFLRTQINGDRPAWMRGEDELPGGRSFTPANARHVSEGSRGNCILPPASEATSSLPRRTDTRPAAPLR</sequence>
<organism evidence="2 3">
    <name type="scientific">Durusdinium trenchii</name>
    <dbReference type="NCBI Taxonomy" id="1381693"/>
    <lineage>
        <taxon>Eukaryota</taxon>
        <taxon>Sar</taxon>
        <taxon>Alveolata</taxon>
        <taxon>Dinophyceae</taxon>
        <taxon>Suessiales</taxon>
        <taxon>Symbiodiniaceae</taxon>
        <taxon>Durusdinium</taxon>
    </lineage>
</organism>
<gene>
    <name evidence="2" type="ORF">SCF082_LOCUS28264</name>
</gene>
<protein>
    <submittedName>
        <fullName evidence="2">EF-hand domain-containing protein</fullName>
    </submittedName>
</protein>
<evidence type="ECO:0000256" key="1">
    <source>
        <dbReference type="SAM" id="MobiDB-lite"/>
    </source>
</evidence>
<keyword evidence="3" id="KW-1185">Reference proteome</keyword>
<evidence type="ECO:0000313" key="2">
    <source>
        <dbReference type="EMBL" id="CAK9051507.1"/>
    </source>
</evidence>
<feature type="region of interest" description="Disordered" evidence="1">
    <location>
        <begin position="425"/>
        <end position="462"/>
    </location>
</feature>
<name>A0ABP0MJ44_9DINO</name>